<dbReference type="NCBIfam" id="TIGR00006">
    <property type="entry name" value="16S rRNA (cytosine(1402)-N(4))-methyltransferase RsmH"/>
    <property type="match status" value="1"/>
</dbReference>
<name>A0A381NPT5_9ZZZZ</name>
<evidence type="ECO:0000256" key="1">
    <source>
        <dbReference type="ARBA" id="ARBA00010396"/>
    </source>
</evidence>
<dbReference type="PANTHER" id="PTHR11265:SF0">
    <property type="entry name" value="12S RRNA N4-METHYLCYTIDINE METHYLTRANSFERASE"/>
    <property type="match status" value="1"/>
</dbReference>
<accession>A0A381NPT5</accession>
<gene>
    <name evidence="6" type="ORF">METZ01_LOCUS9394</name>
</gene>
<evidence type="ECO:0000256" key="5">
    <source>
        <dbReference type="SAM" id="MobiDB-lite"/>
    </source>
</evidence>
<dbReference type="SUPFAM" id="SSF53335">
    <property type="entry name" value="S-adenosyl-L-methionine-dependent methyltransferases"/>
    <property type="match status" value="1"/>
</dbReference>
<feature type="region of interest" description="Disordered" evidence="5">
    <location>
        <begin position="252"/>
        <end position="281"/>
    </location>
</feature>
<evidence type="ECO:0000256" key="3">
    <source>
        <dbReference type="ARBA" id="ARBA00022679"/>
    </source>
</evidence>
<organism evidence="6">
    <name type="scientific">marine metagenome</name>
    <dbReference type="NCBI Taxonomy" id="408172"/>
    <lineage>
        <taxon>unclassified sequences</taxon>
        <taxon>metagenomes</taxon>
        <taxon>ecological metagenomes</taxon>
    </lineage>
</organism>
<evidence type="ECO:0000313" key="6">
    <source>
        <dbReference type="EMBL" id="SUZ56540.1"/>
    </source>
</evidence>
<keyword evidence="4" id="KW-0949">S-adenosyl-L-methionine</keyword>
<dbReference type="PANTHER" id="PTHR11265">
    <property type="entry name" value="S-ADENOSYL-METHYLTRANSFERASE MRAW"/>
    <property type="match status" value="1"/>
</dbReference>
<sequence>MLSETINNLNILETGFYIDGTVGLGGHSYEILQNLKDGFLVGFDRDSNSIRIARNKLSDFKNFELFHSSYKDLENVLSKLKINQVNGIFLDLGLSSFQLDSPSRGFSYRYNSKLDMRFDLDNQKTAEDIIANSSERELSIILKEFGEERNAFRIAKAIKESKEIINTESLTNIIKRLTPYKYRIKTCARVFQALRIKTNNELEHLELFLDVFMDFLDINGRIVIISYHSMEDRMVKKKFKELSRNKQLQILSKKPLTPTDEEITSNRRSRSAKMRVGEKIG</sequence>
<dbReference type="HAMAP" id="MF_01007">
    <property type="entry name" value="16SrRNA_methyltr_H"/>
    <property type="match status" value="1"/>
</dbReference>
<evidence type="ECO:0000256" key="4">
    <source>
        <dbReference type="ARBA" id="ARBA00022691"/>
    </source>
</evidence>
<dbReference type="Pfam" id="PF01795">
    <property type="entry name" value="Methyltransf_5"/>
    <property type="match status" value="1"/>
</dbReference>
<dbReference type="GO" id="GO:0071424">
    <property type="term" value="F:rRNA (cytosine-N4-)-methyltransferase activity"/>
    <property type="evidence" value="ECO:0007669"/>
    <property type="project" value="TreeGrafter"/>
</dbReference>
<dbReference type="SUPFAM" id="SSF81799">
    <property type="entry name" value="Putative methyltransferase TM0872, insert domain"/>
    <property type="match status" value="1"/>
</dbReference>
<dbReference type="InterPro" id="IPR023397">
    <property type="entry name" value="SAM-dep_MeTrfase_MraW_recog"/>
</dbReference>
<dbReference type="GO" id="GO:0070475">
    <property type="term" value="P:rRNA base methylation"/>
    <property type="evidence" value="ECO:0007669"/>
    <property type="project" value="TreeGrafter"/>
</dbReference>
<evidence type="ECO:0000256" key="2">
    <source>
        <dbReference type="ARBA" id="ARBA00022603"/>
    </source>
</evidence>
<keyword evidence="3" id="KW-0808">Transferase</keyword>
<dbReference type="InterPro" id="IPR029063">
    <property type="entry name" value="SAM-dependent_MTases_sf"/>
</dbReference>
<dbReference type="Gene3D" id="1.10.150.170">
    <property type="entry name" value="Putative methyltransferase TM0872, insert domain"/>
    <property type="match status" value="1"/>
</dbReference>
<dbReference type="EMBL" id="UINC01000509">
    <property type="protein sequence ID" value="SUZ56540.1"/>
    <property type="molecule type" value="Genomic_DNA"/>
</dbReference>
<dbReference type="GO" id="GO:0005737">
    <property type="term" value="C:cytoplasm"/>
    <property type="evidence" value="ECO:0007669"/>
    <property type="project" value="TreeGrafter"/>
</dbReference>
<dbReference type="InterPro" id="IPR002903">
    <property type="entry name" value="RsmH"/>
</dbReference>
<dbReference type="AlphaFoldDB" id="A0A381NPT5"/>
<evidence type="ECO:0008006" key="7">
    <source>
        <dbReference type="Google" id="ProtNLM"/>
    </source>
</evidence>
<protein>
    <recommendedName>
        <fullName evidence="7">16S rRNA (Cytosine(1402)-N(4))-methyltransferase</fullName>
    </recommendedName>
</protein>
<reference evidence="6" key="1">
    <citation type="submission" date="2018-05" db="EMBL/GenBank/DDBJ databases">
        <authorList>
            <person name="Lanie J.A."/>
            <person name="Ng W.-L."/>
            <person name="Kazmierczak K.M."/>
            <person name="Andrzejewski T.M."/>
            <person name="Davidsen T.M."/>
            <person name="Wayne K.J."/>
            <person name="Tettelin H."/>
            <person name="Glass J.I."/>
            <person name="Rusch D."/>
            <person name="Podicherti R."/>
            <person name="Tsui H.-C.T."/>
            <person name="Winkler M.E."/>
        </authorList>
    </citation>
    <scope>NUCLEOTIDE SEQUENCE</scope>
</reference>
<comment type="similarity">
    <text evidence="1">Belongs to the methyltransferase superfamily. RsmH family.</text>
</comment>
<dbReference type="PIRSF" id="PIRSF004486">
    <property type="entry name" value="MraW"/>
    <property type="match status" value="1"/>
</dbReference>
<keyword evidence="2" id="KW-0489">Methyltransferase</keyword>
<dbReference type="Gene3D" id="3.40.50.150">
    <property type="entry name" value="Vaccinia Virus protein VP39"/>
    <property type="match status" value="1"/>
</dbReference>
<proteinExistence type="inferred from homology"/>